<keyword evidence="3" id="KW-0378">Hydrolase</keyword>
<dbReference type="InterPro" id="IPR036388">
    <property type="entry name" value="WH-like_DNA-bd_sf"/>
</dbReference>
<keyword evidence="3" id="KW-0067">ATP-binding</keyword>
<protein>
    <submittedName>
        <fullName evidence="3">ATP-dependent DNA helicase RecG</fullName>
    </submittedName>
</protein>
<name>A0A1M6IG46_9FIRM</name>
<keyword evidence="4" id="KW-1185">Reference proteome</keyword>
<keyword evidence="3" id="KW-0547">Nucleotide-binding</keyword>
<sequence length="412" mass="46300">MLLGVSDDGSIKGTDTSNVAKSRIQTSIKQIKPAVNVEIKVVDNVIVIDVKEGRDKPYACSKGFFLRMGANSQKLERDDIIDFFQSEGKIRFDELLRGNIDFDSVFDAEAYTKFLNIAGISNVIDKENVLVNLDCGIVDQRFIANNAGLLFFSKNPMDYIKHAYVVGALYKGVDKITVLDRKEMKGNIIDVIEESILFLRKHLNLRYEITDTRRKEILDVPEIALREAVINAVCHRDYFEKGAQVMIEIFDDRVVITNPGGLPKGLNKSNFGKISIARNPVIASLLQRSEYIEKMGTGIARMKNAMVEAKLPEPEFTTDGFFIVSFVRESFFNNVGETVGETVGEKFVINQLQKSILEQIKNNPKVTAEKIAGIIGVSSRTVERNIKLLKDNEYIVRVGADKGGYWEIIDNR</sequence>
<reference evidence="3 4" key="1">
    <citation type="submission" date="2016-11" db="EMBL/GenBank/DDBJ databases">
        <authorList>
            <person name="Jaros S."/>
            <person name="Januszkiewicz K."/>
            <person name="Wedrychowicz H."/>
        </authorList>
    </citation>
    <scope>NUCLEOTIDE SEQUENCE [LARGE SCALE GENOMIC DNA]</scope>
    <source>
        <strain evidence="3 4">DSM 17477</strain>
    </source>
</reference>
<accession>A0A1M6IG46</accession>
<dbReference type="InterPro" id="IPR013196">
    <property type="entry name" value="HTH_11"/>
</dbReference>
<dbReference type="Pfam" id="PF13749">
    <property type="entry name" value="HATPase_c_4"/>
    <property type="match status" value="1"/>
</dbReference>
<dbReference type="Pfam" id="PF04326">
    <property type="entry name" value="SLFN_AlbA_2"/>
    <property type="match status" value="1"/>
</dbReference>
<keyword evidence="3" id="KW-0347">Helicase</keyword>
<dbReference type="Pfam" id="PF08279">
    <property type="entry name" value="HTH_11"/>
    <property type="match status" value="1"/>
</dbReference>
<proteinExistence type="predicted"/>
<evidence type="ECO:0000313" key="3">
    <source>
        <dbReference type="EMBL" id="SHJ33408.1"/>
    </source>
</evidence>
<dbReference type="SUPFAM" id="SSF46785">
    <property type="entry name" value="Winged helix' DNA-binding domain"/>
    <property type="match status" value="1"/>
</dbReference>
<evidence type="ECO:0000259" key="1">
    <source>
        <dbReference type="Pfam" id="PF04326"/>
    </source>
</evidence>
<dbReference type="STRING" id="1121476.SAMN02745751_02308"/>
<evidence type="ECO:0000259" key="2">
    <source>
        <dbReference type="Pfam" id="PF08279"/>
    </source>
</evidence>
<dbReference type="AlphaFoldDB" id="A0A1M6IG46"/>
<gene>
    <name evidence="3" type="ORF">SAMN02745751_02308</name>
</gene>
<dbReference type="Proteomes" id="UP000184052">
    <property type="component" value="Unassembled WGS sequence"/>
</dbReference>
<dbReference type="Gene3D" id="1.10.10.10">
    <property type="entry name" value="Winged helix-like DNA-binding domain superfamily/Winged helix DNA-binding domain"/>
    <property type="match status" value="1"/>
</dbReference>
<dbReference type="InterPro" id="IPR007421">
    <property type="entry name" value="Schlafen_AlbA_2_dom"/>
</dbReference>
<dbReference type="EMBL" id="FQZL01000017">
    <property type="protein sequence ID" value="SHJ33408.1"/>
    <property type="molecule type" value="Genomic_DNA"/>
</dbReference>
<dbReference type="GO" id="GO:0004386">
    <property type="term" value="F:helicase activity"/>
    <property type="evidence" value="ECO:0007669"/>
    <property type="project" value="UniProtKB-KW"/>
</dbReference>
<dbReference type="InterPro" id="IPR038475">
    <property type="entry name" value="RecG_C_sf"/>
</dbReference>
<feature type="domain" description="Helix-turn-helix type 11" evidence="2">
    <location>
        <begin position="353"/>
        <end position="405"/>
    </location>
</feature>
<organism evidence="3 4">
    <name type="scientific">Dethiosulfatibacter aminovorans DSM 17477</name>
    <dbReference type="NCBI Taxonomy" id="1121476"/>
    <lineage>
        <taxon>Bacteria</taxon>
        <taxon>Bacillati</taxon>
        <taxon>Bacillota</taxon>
        <taxon>Tissierellia</taxon>
        <taxon>Dethiosulfatibacter</taxon>
    </lineage>
</organism>
<dbReference type="Gene3D" id="3.30.565.60">
    <property type="match status" value="1"/>
</dbReference>
<dbReference type="Gene3D" id="3.30.950.30">
    <property type="entry name" value="Schlafen, AAA domain"/>
    <property type="match status" value="1"/>
</dbReference>
<dbReference type="PANTHER" id="PTHR30595:SF6">
    <property type="entry name" value="SCHLAFEN ALBA-2 DOMAIN-CONTAINING PROTEIN"/>
    <property type="match status" value="1"/>
</dbReference>
<evidence type="ECO:0000313" key="4">
    <source>
        <dbReference type="Proteomes" id="UP000184052"/>
    </source>
</evidence>
<dbReference type="PANTHER" id="PTHR30595">
    <property type="entry name" value="GLPR-RELATED TRANSCRIPTIONAL REPRESSOR"/>
    <property type="match status" value="1"/>
</dbReference>
<feature type="domain" description="Schlafen AlbA-2" evidence="1">
    <location>
        <begin position="2"/>
        <end position="75"/>
    </location>
</feature>
<dbReference type="InterPro" id="IPR036390">
    <property type="entry name" value="WH_DNA-bd_sf"/>
</dbReference>
<dbReference type="InterPro" id="IPR038461">
    <property type="entry name" value="Schlafen_AlbA_2_dom_sf"/>
</dbReference>